<proteinExistence type="predicted"/>
<evidence type="ECO:0000259" key="1">
    <source>
        <dbReference type="Pfam" id="PF01593"/>
    </source>
</evidence>
<dbReference type="InterPro" id="IPR036188">
    <property type="entry name" value="FAD/NAD-bd_sf"/>
</dbReference>
<gene>
    <name evidence="2" type="ORF">LARV_00378</name>
</gene>
<dbReference type="RefSeq" id="WP_075072052.1">
    <property type="nucleotide sequence ID" value="NZ_DF967972.1"/>
</dbReference>
<name>A0A0S7BF45_9CHLR</name>
<evidence type="ECO:0000313" key="2">
    <source>
        <dbReference type="EMBL" id="GAP12642.1"/>
    </source>
</evidence>
<dbReference type="GO" id="GO:0016491">
    <property type="term" value="F:oxidoreductase activity"/>
    <property type="evidence" value="ECO:0007669"/>
    <property type="project" value="InterPro"/>
</dbReference>
<dbReference type="SUPFAM" id="SSF51905">
    <property type="entry name" value="FAD/NAD(P)-binding domain"/>
    <property type="match status" value="1"/>
</dbReference>
<accession>A0A0S7BF45</accession>
<dbReference type="PANTHER" id="PTHR42923:SF3">
    <property type="entry name" value="PROTOPORPHYRINOGEN OXIDASE"/>
    <property type="match status" value="1"/>
</dbReference>
<dbReference type="STRING" id="360412.LARV_00378"/>
<reference evidence="2" key="1">
    <citation type="submission" date="2015-07" db="EMBL/GenBank/DDBJ databases">
        <title>Draft Genome Sequences of Anaerolinea thermolimosa IMO-1, Bellilinea caldifistulae GOMI-1, Leptolinea tardivitalis YMTK-2, Levilinea saccharolytica KIBI-1,Longilinea arvoryzae KOME-1, Previously Described as Members of the Anaerolineaceae (Chloroflexi).</title>
        <authorList>
            <person name="Sekiguchi Y."/>
            <person name="Ohashi A."/>
            <person name="Matsuura N."/>
            <person name="Tourlousse M.D."/>
        </authorList>
    </citation>
    <scope>NUCLEOTIDE SEQUENCE [LARGE SCALE GENOMIC DNA]</scope>
    <source>
        <strain evidence="2">KOME-1</strain>
    </source>
</reference>
<feature type="domain" description="Amine oxidase" evidence="1">
    <location>
        <begin position="14"/>
        <end position="442"/>
    </location>
</feature>
<dbReference type="InterPro" id="IPR002937">
    <property type="entry name" value="Amino_oxidase"/>
</dbReference>
<protein>
    <submittedName>
        <fullName evidence="2">Protoporphyrinogen oxidase</fullName>
    </submittedName>
</protein>
<dbReference type="EMBL" id="DF967972">
    <property type="protein sequence ID" value="GAP12642.1"/>
    <property type="molecule type" value="Genomic_DNA"/>
</dbReference>
<dbReference type="Proteomes" id="UP000055060">
    <property type="component" value="Unassembled WGS sequence"/>
</dbReference>
<dbReference type="AlphaFoldDB" id="A0A0S7BF45"/>
<sequence>MERKKVVIIGAGCAGLSAAYTLQKQGVDYVVLETTDRIGGRVGNKQNSGFTYGIGAAMTEPQWKTTFEYLTELNLTDKVKPVENQCYAFWNKKKIHYLLLGKDTKLSHLLGFRGMPFKTYIQALRFMTAIKKYIAMLGNGNHDFSSLSEISNTSTAEFGLEHGGPEVVNRILNPFLGTMTLARASDVSIAHPIALLSLMKGMCYLDGGLGILMDALYEKVKENVRLSTPVRKVITENGMVKGVETGQGFIEADQVICTTDAVLTRQIIPDLPSTMREPLETCKYSTTYNYVFGLKKKVVPDYFLSLMIPASENSILSTIFDENSKAFGSRGPEGAGLMHAFTAGWHDAELTGLSEEARTRRVICEIQKYFPEFPDQPLFTDSIRYERAINLEAPGQFNAIQDLIRHHMRDVKGLYLAGEYLFLIASTEGALATGEEAAQSVIRDR</sequence>
<dbReference type="PANTHER" id="PTHR42923">
    <property type="entry name" value="PROTOPORPHYRINOGEN OXIDASE"/>
    <property type="match status" value="1"/>
</dbReference>
<dbReference type="InterPro" id="IPR050464">
    <property type="entry name" value="Zeta_carotene_desat/Oxidored"/>
</dbReference>
<dbReference type="Gene3D" id="3.50.50.60">
    <property type="entry name" value="FAD/NAD(P)-binding domain"/>
    <property type="match status" value="1"/>
</dbReference>
<evidence type="ECO:0000313" key="3">
    <source>
        <dbReference type="Proteomes" id="UP000055060"/>
    </source>
</evidence>
<dbReference type="OrthoDB" id="9805195at2"/>
<keyword evidence="3" id="KW-1185">Reference proteome</keyword>
<organism evidence="2">
    <name type="scientific">Longilinea arvoryzae</name>
    <dbReference type="NCBI Taxonomy" id="360412"/>
    <lineage>
        <taxon>Bacteria</taxon>
        <taxon>Bacillati</taxon>
        <taxon>Chloroflexota</taxon>
        <taxon>Anaerolineae</taxon>
        <taxon>Anaerolineales</taxon>
        <taxon>Anaerolineaceae</taxon>
        <taxon>Longilinea</taxon>
    </lineage>
</organism>
<dbReference type="Pfam" id="PF01593">
    <property type="entry name" value="Amino_oxidase"/>
    <property type="match status" value="1"/>
</dbReference>